<comment type="caution">
    <text evidence="2">The sequence shown here is derived from an EMBL/GenBank/DDBJ whole genome shotgun (WGS) entry which is preliminary data.</text>
</comment>
<organism evidence="2 3">
    <name type="scientific">Rheinheimera maricola</name>
    <dbReference type="NCBI Taxonomy" id="2793282"/>
    <lineage>
        <taxon>Bacteria</taxon>
        <taxon>Pseudomonadati</taxon>
        <taxon>Pseudomonadota</taxon>
        <taxon>Gammaproteobacteria</taxon>
        <taxon>Chromatiales</taxon>
        <taxon>Chromatiaceae</taxon>
        <taxon>Rheinheimera</taxon>
    </lineage>
</organism>
<evidence type="ECO:0000313" key="3">
    <source>
        <dbReference type="Proteomes" id="UP000663814"/>
    </source>
</evidence>
<evidence type="ECO:0000313" key="2">
    <source>
        <dbReference type="EMBL" id="MBZ9613446.1"/>
    </source>
</evidence>
<name>A0ABS7XDN5_9GAMM</name>
<feature type="region of interest" description="Disordered" evidence="1">
    <location>
        <begin position="53"/>
        <end position="73"/>
    </location>
</feature>
<accession>A0ABS7XDN5</accession>
<evidence type="ECO:0000256" key="1">
    <source>
        <dbReference type="SAM" id="MobiDB-lite"/>
    </source>
</evidence>
<keyword evidence="3" id="KW-1185">Reference proteome</keyword>
<dbReference type="RefSeq" id="WP_205312119.1">
    <property type="nucleotide sequence ID" value="NZ_JAERPS020000007.1"/>
</dbReference>
<reference evidence="2 3" key="1">
    <citation type="submission" date="2021-08" db="EMBL/GenBank/DDBJ databases">
        <title>Rheinheimera aquimaris sp. nov., isolated from seawater of the East Sea in Korea.</title>
        <authorList>
            <person name="Kim K.H."/>
            <person name="Wenting R."/>
            <person name="Kim K.R."/>
            <person name="Jeon C.O."/>
        </authorList>
    </citation>
    <scope>NUCLEOTIDE SEQUENCE [LARGE SCALE GENOMIC DNA]</scope>
    <source>
        <strain evidence="2 3">MA-13</strain>
    </source>
</reference>
<dbReference type="Proteomes" id="UP000663814">
    <property type="component" value="Unassembled WGS sequence"/>
</dbReference>
<sequence>MKEYGLDKGHPMVFSSLAEAKNFALANPGSVIVRNPDGDGFIIKGSVKSDKNSYRHVQDARKREDNERLGQPKNAGISWYDRDIAILIKLHQQQIAVNDIAKQLERTSVAISAKLLSLELISELEHQNNMELYLRGS</sequence>
<dbReference type="EMBL" id="JAERPS020000007">
    <property type="protein sequence ID" value="MBZ9613446.1"/>
    <property type="molecule type" value="Genomic_DNA"/>
</dbReference>
<feature type="compositionally biased region" description="Basic and acidic residues" evidence="1">
    <location>
        <begin position="53"/>
        <end position="70"/>
    </location>
</feature>
<protein>
    <submittedName>
        <fullName evidence="2">Uncharacterized protein</fullName>
    </submittedName>
</protein>
<proteinExistence type="predicted"/>
<gene>
    <name evidence="2" type="ORF">I4W93_017770</name>
</gene>